<name>A0A5N7BD46_9EURO</name>
<dbReference type="OrthoDB" id="4227594at2759"/>
<gene>
    <name evidence="2" type="ORF">BDV26DRAFT_158647</name>
</gene>
<feature type="region of interest" description="Disordered" evidence="1">
    <location>
        <begin position="41"/>
        <end position="176"/>
    </location>
</feature>
<organism evidence="2 3">
    <name type="scientific">Aspergillus bertholletiae</name>
    <dbReference type="NCBI Taxonomy" id="1226010"/>
    <lineage>
        <taxon>Eukaryota</taxon>
        <taxon>Fungi</taxon>
        <taxon>Dikarya</taxon>
        <taxon>Ascomycota</taxon>
        <taxon>Pezizomycotina</taxon>
        <taxon>Eurotiomycetes</taxon>
        <taxon>Eurotiomycetidae</taxon>
        <taxon>Eurotiales</taxon>
        <taxon>Aspergillaceae</taxon>
        <taxon>Aspergillus</taxon>
        <taxon>Aspergillus subgen. Circumdati</taxon>
    </lineage>
</organism>
<evidence type="ECO:0000256" key="1">
    <source>
        <dbReference type="SAM" id="MobiDB-lite"/>
    </source>
</evidence>
<sequence length="176" mass="19010">MGKPIQYAQLPKFEYQTFERQYQTFDRHTLQFSYYSVASASTDDLTPDNDQGNNPAEADNIPEEGLSNSPTDTTSSLEAAESSQATTPSLDPVENPSEAVAEPVEVKGEPAAEADDTTLTPENESASDDKKDDPPAEDTAQHAEVGQDPTDAVNPEQDAQEPKSGMFQAMHVRSAS</sequence>
<evidence type="ECO:0000313" key="3">
    <source>
        <dbReference type="Proteomes" id="UP000326198"/>
    </source>
</evidence>
<proteinExistence type="predicted"/>
<dbReference type="AlphaFoldDB" id="A0A5N7BD46"/>
<reference evidence="2 3" key="1">
    <citation type="submission" date="2019-04" db="EMBL/GenBank/DDBJ databases">
        <title>Friends and foes A comparative genomics studyof 23 Aspergillus species from section Flavi.</title>
        <authorList>
            <consortium name="DOE Joint Genome Institute"/>
            <person name="Kjaerbolling I."/>
            <person name="Vesth T."/>
            <person name="Frisvad J.C."/>
            <person name="Nybo J.L."/>
            <person name="Theobald S."/>
            <person name="Kildgaard S."/>
            <person name="Isbrandt T."/>
            <person name="Kuo A."/>
            <person name="Sato A."/>
            <person name="Lyhne E.K."/>
            <person name="Kogle M.E."/>
            <person name="Wiebenga A."/>
            <person name="Kun R.S."/>
            <person name="Lubbers R.J."/>
            <person name="Makela M.R."/>
            <person name="Barry K."/>
            <person name="Chovatia M."/>
            <person name="Clum A."/>
            <person name="Daum C."/>
            <person name="Haridas S."/>
            <person name="He G."/>
            <person name="LaButti K."/>
            <person name="Lipzen A."/>
            <person name="Mondo S."/>
            <person name="Riley R."/>
            <person name="Salamov A."/>
            <person name="Simmons B.A."/>
            <person name="Magnuson J.K."/>
            <person name="Henrissat B."/>
            <person name="Mortensen U.H."/>
            <person name="Larsen T.O."/>
            <person name="Devries R.P."/>
            <person name="Grigoriev I.V."/>
            <person name="Machida M."/>
            <person name="Baker S.E."/>
            <person name="Andersen M.R."/>
        </authorList>
    </citation>
    <scope>NUCLEOTIDE SEQUENCE [LARGE SCALE GENOMIC DNA]</scope>
    <source>
        <strain evidence="2 3">IBT 29228</strain>
    </source>
</reference>
<accession>A0A5N7BD46</accession>
<protein>
    <submittedName>
        <fullName evidence="2">Uncharacterized protein</fullName>
    </submittedName>
</protein>
<keyword evidence="3" id="KW-1185">Reference proteome</keyword>
<dbReference type="Proteomes" id="UP000326198">
    <property type="component" value="Unassembled WGS sequence"/>
</dbReference>
<feature type="compositionally biased region" description="Polar residues" evidence="1">
    <location>
        <begin position="41"/>
        <end position="54"/>
    </location>
</feature>
<dbReference type="EMBL" id="ML736191">
    <property type="protein sequence ID" value="KAE8379660.1"/>
    <property type="molecule type" value="Genomic_DNA"/>
</dbReference>
<feature type="compositionally biased region" description="Polar residues" evidence="1">
    <location>
        <begin position="66"/>
        <end position="89"/>
    </location>
</feature>
<evidence type="ECO:0000313" key="2">
    <source>
        <dbReference type="EMBL" id="KAE8379660.1"/>
    </source>
</evidence>